<keyword evidence="2" id="KW-1185">Reference proteome</keyword>
<dbReference type="Proteomes" id="UP000785679">
    <property type="component" value="Unassembled WGS sequence"/>
</dbReference>
<reference evidence="1" key="1">
    <citation type="submission" date="2019-06" db="EMBL/GenBank/DDBJ databases">
        <authorList>
            <person name="Zheng W."/>
        </authorList>
    </citation>
    <scope>NUCLEOTIDE SEQUENCE</scope>
    <source>
        <strain evidence="1">QDHG01</strain>
    </source>
</reference>
<evidence type="ECO:0000313" key="2">
    <source>
        <dbReference type="Proteomes" id="UP000785679"/>
    </source>
</evidence>
<sequence length="123" mass="13881">MELLPLFGHLLHMLVKGHVVKLLELAKLLFALVQEIGPCLLVVLELQEIYEFLQTLPVLVRLSSRVLLFAKKICSRFQILLLGDQFPVFERSSSELSGSLFALRVLSGASCGVLAFHLYFSYF</sequence>
<name>A0A8J8NLL7_HALGN</name>
<proteinExistence type="predicted"/>
<dbReference type="EMBL" id="RRYP01011365">
    <property type="protein sequence ID" value="TNV77782.1"/>
    <property type="molecule type" value="Genomic_DNA"/>
</dbReference>
<gene>
    <name evidence="1" type="ORF">FGO68_gene15971</name>
</gene>
<protein>
    <submittedName>
        <fullName evidence="1">Uncharacterized protein</fullName>
    </submittedName>
</protein>
<organism evidence="1 2">
    <name type="scientific">Halteria grandinella</name>
    <dbReference type="NCBI Taxonomy" id="5974"/>
    <lineage>
        <taxon>Eukaryota</taxon>
        <taxon>Sar</taxon>
        <taxon>Alveolata</taxon>
        <taxon>Ciliophora</taxon>
        <taxon>Intramacronucleata</taxon>
        <taxon>Spirotrichea</taxon>
        <taxon>Stichotrichia</taxon>
        <taxon>Sporadotrichida</taxon>
        <taxon>Halteriidae</taxon>
        <taxon>Halteria</taxon>
    </lineage>
</organism>
<evidence type="ECO:0000313" key="1">
    <source>
        <dbReference type="EMBL" id="TNV77782.1"/>
    </source>
</evidence>
<accession>A0A8J8NLL7</accession>
<comment type="caution">
    <text evidence="1">The sequence shown here is derived from an EMBL/GenBank/DDBJ whole genome shotgun (WGS) entry which is preliminary data.</text>
</comment>
<dbReference type="AlphaFoldDB" id="A0A8J8NLL7"/>